<sequence>MVLQFETDRVTLNFMPEIGIQENKYTIKVYAKNPSVNQNKILVYTSDPMYLKPDKNAYFLDIDYWYYTRVAKYINDSESSLPTCIDFYFSICIGEEENSIPNPYRVHFIKYLPELLEIAGYKQAKKAHSTWFFLPSEDNVEIADPRTNHVDFTKLLETSLVFKNLYRKHCEKVITQISRSNRNEIKKCLVNQVQKVIDIYQDDKTYDFGSLETTIVDTEDHVLVPLFDTFHFYNASLQEHLTYGFDDDMDGLLLTDCSLRSIAFGKIIKEETHLQIRIERLGFYIKDQYAFNEEQGNLPLSHCEVIDKEKVVFNRTPVIKEESFKIIPTNYFSYRKDHELGGDFNWYSTVHFEDVSIKLIL</sequence>
<evidence type="ECO:0000313" key="2">
    <source>
        <dbReference type="Proteomes" id="UP001501758"/>
    </source>
</evidence>
<name>A0ABP3UHI7_9FLAO</name>
<dbReference type="Pfam" id="PF19940">
    <property type="entry name" value="DUF6402"/>
    <property type="match status" value="1"/>
</dbReference>
<organism evidence="1 2">
    <name type="scientific">Aquimarina litoralis</name>
    <dbReference type="NCBI Taxonomy" id="584605"/>
    <lineage>
        <taxon>Bacteria</taxon>
        <taxon>Pseudomonadati</taxon>
        <taxon>Bacteroidota</taxon>
        <taxon>Flavobacteriia</taxon>
        <taxon>Flavobacteriales</taxon>
        <taxon>Flavobacteriaceae</taxon>
        <taxon>Aquimarina</taxon>
    </lineage>
</organism>
<dbReference type="EMBL" id="BAAAGE010000009">
    <property type="protein sequence ID" value="GAA0734042.1"/>
    <property type="molecule type" value="Genomic_DNA"/>
</dbReference>
<gene>
    <name evidence="1" type="ORF">GCM10009430_48810</name>
</gene>
<protein>
    <submittedName>
        <fullName evidence="1">Uncharacterized protein</fullName>
    </submittedName>
</protein>
<reference evidence="2" key="1">
    <citation type="journal article" date="2019" name="Int. J. Syst. Evol. Microbiol.">
        <title>The Global Catalogue of Microorganisms (GCM) 10K type strain sequencing project: providing services to taxonomists for standard genome sequencing and annotation.</title>
        <authorList>
            <consortium name="The Broad Institute Genomics Platform"/>
            <consortium name="The Broad Institute Genome Sequencing Center for Infectious Disease"/>
            <person name="Wu L."/>
            <person name="Ma J."/>
        </authorList>
    </citation>
    <scope>NUCLEOTIDE SEQUENCE [LARGE SCALE GENOMIC DNA]</scope>
    <source>
        <strain evidence="2">JCM 15974</strain>
    </source>
</reference>
<keyword evidence="2" id="KW-1185">Reference proteome</keyword>
<dbReference type="Proteomes" id="UP001501758">
    <property type="component" value="Unassembled WGS sequence"/>
</dbReference>
<accession>A0ABP3UHI7</accession>
<comment type="caution">
    <text evidence="1">The sequence shown here is derived from an EMBL/GenBank/DDBJ whole genome shotgun (WGS) entry which is preliminary data.</text>
</comment>
<proteinExistence type="predicted"/>
<evidence type="ECO:0000313" key="1">
    <source>
        <dbReference type="EMBL" id="GAA0734042.1"/>
    </source>
</evidence>
<dbReference type="InterPro" id="IPR045646">
    <property type="entry name" value="DUF6402"/>
</dbReference>
<dbReference type="RefSeq" id="WP_343914871.1">
    <property type="nucleotide sequence ID" value="NZ_BAAAGE010000009.1"/>
</dbReference>